<evidence type="ECO:0000313" key="2">
    <source>
        <dbReference type="RefSeq" id="XP_074211440.1"/>
    </source>
</evidence>
<organism evidence="1 2">
    <name type="scientific">Camelus bactrianus</name>
    <name type="common">Bactrian camel</name>
    <dbReference type="NCBI Taxonomy" id="9837"/>
    <lineage>
        <taxon>Eukaryota</taxon>
        <taxon>Metazoa</taxon>
        <taxon>Chordata</taxon>
        <taxon>Craniata</taxon>
        <taxon>Vertebrata</taxon>
        <taxon>Euteleostomi</taxon>
        <taxon>Mammalia</taxon>
        <taxon>Eutheria</taxon>
        <taxon>Laurasiatheria</taxon>
        <taxon>Artiodactyla</taxon>
        <taxon>Tylopoda</taxon>
        <taxon>Camelidae</taxon>
        <taxon>Camelus</taxon>
    </lineage>
</organism>
<proteinExistence type="predicted"/>
<accession>A0AC58PN54</accession>
<reference evidence="2" key="1">
    <citation type="submission" date="2025-08" db="UniProtKB">
        <authorList>
            <consortium name="RefSeq"/>
        </authorList>
    </citation>
    <scope>IDENTIFICATION</scope>
    <source>
        <tissue evidence="2">Blood</tissue>
    </source>
</reference>
<gene>
    <name evidence="2" type="primary">LOC141575645</name>
</gene>
<evidence type="ECO:0000313" key="1">
    <source>
        <dbReference type="Proteomes" id="UP001732780"/>
    </source>
</evidence>
<sequence>MRCAVQTRGCPRATGFPRGDHVSQVPPWGSRSHALGTTSSAPAPPAPIRTREWAAEDAHLSRWRPFLSLTWTPSWAQSAQSPSFGSPGLTPDTRQPCTEASVPGPEPPTCLERFYPGPGPATWAFPSSTPGLDAGCPRSACPAAPAQVRIPAGRLSGRHSHPLGKPPSRQHWQAPPGAPVLLLGQSTGQGPKPAHLQHLVLLLAPEGQGRRPLLEALAVLGPRPRGAWTSSQRRALAAAAPAEAATPPGRGGEGESWRRAARTVSPGARRPLAPVPAAAAAAQGGAGREVRGDGCRGSRRPCSSASAARGVWGRLRAVPPGPSDVLRMHRWLRGARQCAARQCAAGGGVCVRGRVCLWLQLPQFVPALQTSPAPLSASWSWHARCFCPGCFLWAPPPARPRHACCLSPAEILRFGFVPPSVS</sequence>
<keyword evidence="1" id="KW-1185">Reference proteome</keyword>
<dbReference type="Proteomes" id="UP001732780">
    <property type="component" value="Chromosome 3"/>
</dbReference>
<name>A0AC58PN54_CAMBA</name>
<protein>
    <submittedName>
        <fullName evidence="2">Uncharacterized protein LOC141575645</fullName>
    </submittedName>
</protein>
<dbReference type="RefSeq" id="XP_074211440.1">
    <property type="nucleotide sequence ID" value="XM_074355339.1"/>
</dbReference>